<proteinExistence type="predicted"/>
<feature type="domain" description="GST N-terminal" evidence="6">
    <location>
        <begin position="7"/>
        <end position="98"/>
    </location>
</feature>
<dbReference type="Pfam" id="PF22041">
    <property type="entry name" value="GST_C_7"/>
    <property type="match status" value="1"/>
</dbReference>
<accession>A0A9W8J923</accession>
<keyword evidence="2" id="KW-0479">Metal-binding</keyword>
<dbReference type="PANTHER" id="PTHR10869">
    <property type="entry name" value="PROLYL 4-HYDROXYLASE ALPHA SUBUNIT"/>
    <property type="match status" value="1"/>
</dbReference>
<reference evidence="7" key="1">
    <citation type="submission" date="2022-06" db="EMBL/GenBank/DDBJ databases">
        <title>Genome Sequence of Candolleomyces eurysporus.</title>
        <authorList>
            <person name="Buettner E."/>
        </authorList>
    </citation>
    <scope>NUCLEOTIDE SEQUENCE</scope>
    <source>
        <strain evidence="7">VTCC 930004</strain>
    </source>
</reference>
<evidence type="ECO:0000259" key="6">
    <source>
        <dbReference type="PROSITE" id="PS50404"/>
    </source>
</evidence>
<dbReference type="EMBL" id="JANBPK010001052">
    <property type="protein sequence ID" value="KAJ2926620.1"/>
    <property type="molecule type" value="Genomic_DNA"/>
</dbReference>
<dbReference type="PROSITE" id="PS50404">
    <property type="entry name" value="GST_NTER"/>
    <property type="match status" value="1"/>
</dbReference>
<dbReference type="AlphaFoldDB" id="A0A9W8J923"/>
<name>A0A9W8J923_9AGAR</name>
<dbReference type="PANTHER" id="PTHR10869:SF241">
    <property type="entry name" value="FE2OG DIOXYGENASE DOMAIN-CONTAINING PROTEIN"/>
    <property type="match status" value="1"/>
</dbReference>
<dbReference type="GO" id="GO:0004656">
    <property type="term" value="F:procollagen-proline 4-dioxygenase activity"/>
    <property type="evidence" value="ECO:0007669"/>
    <property type="project" value="TreeGrafter"/>
</dbReference>
<dbReference type="InterPro" id="IPR004045">
    <property type="entry name" value="Glutathione_S-Trfase_N"/>
</dbReference>
<dbReference type="SMART" id="SM00702">
    <property type="entry name" value="P4Hc"/>
    <property type="match status" value="1"/>
</dbReference>
<evidence type="ECO:0000256" key="2">
    <source>
        <dbReference type="ARBA" id="ARBA00022723"/>
    </source>
</evidence>
<dbReference type="InterPro" id="IPR045054">
    <property type="entry name" value="P4HA-like"/>
</dbReference>
<dbReference type="GO" id="GO:0005506">
    <property type="term" value="F:iron ion binding"/>
    <property type="evidence" value="ECO:0007669"/>
    <property type="project" value="InterPro"/>
</dbReference>
<keyword evidence="4" id="KW-0560">Oxidoreductase</keyword>
<evidence type="ECO:0000313" key="7">
    <source>
        <dbReference type="EMBL" id="KAJ2926620.1"/>
    </source>
</evidence>
<dbReference type="GO" id="GO:0031418">
    <property type="term" value="F:L-ascorbic acid binding"/>
    <property type="evidence" value="ECO:0007669"/>
    <property type="project" value="InterPro"/>
</dbReference>
<dbReference type="InterPro" id="IPR054416">
    <property type="entry name" value="GST_UstS-like_C"/>
</dbReference>
<evidence type="ECO:0000256" key="5">
    <source>
        <dbReference type="ARBA" id="ARBA00023004"/>
    </source>
</evidence>
<dbReference type="InterPro" id="IPR044862">
    <property type="entry name" value="Pro_4_hyd_alph_FE2OG_OXY"/>
</dbReference>
<dbReference type="Gene3D" id="1.20.1050.10">
    <property type="match status" value="1"/>
</dbReference>
<gene>
    <name evidence="7" type="ORF">H1R20_g10474</name>
</gene>
<dbReference type="InterPro" id="IPR006620">
    <property type="entry name" value="Pro_4_hyd_alph"/>
</dbReference>
<comment type="cofactor">
    <cofactor evidence="1">
        <name>L-ascorbate</name>
        <dbReference type="ChEBI" id="CHEBI:38290"/>
    </cofactor>
</comment>
<evidence type="ECO:0000256" key="1">
    <source>
        <dbReference type="ARBA" id="ARBA00001961"/>
    </source>
</evidence>
<comment type="caution">
    <text evidence="7">The sequence shown here is derived from an EMBL/GenBank/DDBJ whole genome shotgun (WGS) entry which is preliminary data.</text>
</comment>
<dbReference type="Pfam" id="PF13640">
    <property type="entry name" value="2OG-FeII_Oxy_3"/>
    <property type="match status" value="1"/>
</dbReference>
<dbReference type="InterPro" id="IPR036249">
    <property type="entry name" value="Thioredoxin-like_sf"/>
</dbReference>
<evidence type="ECO:0000256" key="4">
    <source>
        <dbReference type="ARBA" id="ARBA00023002"/>
    </source>
</evidence>
<dbReference type="Pfam" id="PF13409">
    <property type="entry name" value="GST_N_2"/>
    <property type="match status" value="1"/>
</dbReference>
<dbReference type="Gene3D" id="3.40.30.10">
    <property type="entry name" value="Glutaredoxin"/>
    <property type="match status" value="1"/>
</dbReference>
<dbReference type="Proteomes" id="UP001140091">
    <property type="component" value="Unassembled WGS sequence"/>
</dbReference>
<feature type="non-terminal residue" evidence="7">
    <location>
        <position position="1"/>
    </location>
</feature>
<protein>
    <recommendedName>
        <fullName evidence="6">GST N-terminal domain-containing protein</fullName>
    </recommendedName>
</protein>
<keyword evidence="8" id="KW-1185">Reference proteome</keyword>
<evidence type="ECO:0000256" key="3">
    <source>
        <dbReference type="ARBA" id="ARBA00022964"/>
    </source>
</evidence>
<evidence type="ECO:0000313" key="8">
    <source>
        <dbReference type="Proteomes" id="UP001140091"/>
    </source>
</evidence>
<dbReference type="Gene3D" id="2.60.120.620">
    <property type="entry name" value="q2cbj1_9rhob like domain"/>
    <property type="match status" value="1"/>
</dbReference>
<organism evidence="7 8">
    <name type="scientific">Candolleomyces eurysporus</name>
    <dbReference type="NCBI Taxonomy" id="2828524"/>
    <lineage>
        <taxon>Eukaryota</taxon>
        <taxon>Fungi</taxon>
        <taxon>Dikarya</taxon>
        <taxon>Basidiomycota</taxon>
        <taxon>Agaricomycotina</taxon>
        <taxon>Agaricomycetes</taxon>
        <taxon>Agaricomycetidae</taxon>
        <taxon>Agaricales</taxon>
        <taxon>Agaricineae</taxon>
        <taxon>Psathyrellaceae</taxon>
        <taxon>Candolleomyces</taxon>
    </lineage>
</organism>
<dbReference type="SUPFAM" id="SSF52833">
    <property type="entry name" value="Thioredoxin-like"/>
    <property type="match status" value="1"/>
</dbReference>
<dbReference type="GO" id="GO:0005783">
    <property type="term" value="C:endoplasmic reticulum"/>
    <property type="evidence" value="ECO:0007669"/>
    <property type="project" value="TreeGrafter"/>
</dbReference>
<sequence>MITLYDFAVNAPNKSISPFTWRVRFALNVKGIKHKTEWLDFPKIEEQSKKLGIPPSEIKPDGKPFYSIPAIYDPSTNTRISDSLKIIEYLDKTYPDTPQIIAPGTSILNASFSWAIGKSVFTLFPLVAPYIISNTTPEASSIFRARFEGRVKMTLEEFENDKALPAKLWAESEEAFTTASAWFKTPDGQDRLQPWIMGQEITFADLIVWAALAWAVYGTGGEDEATMSGSSSTATLIDFASTSLAANYTSFYAKIVDDVFTEEECAELIKLASTAPHEWKPAGLSTTGPTQTVHTDFRNSDRALVFDDRVAAKIYERLRPLVPEIHEISPTGEWSLITGKAGRKQGPTWKLVRVNPRLSFLRYGPGHYFKPHCDGLVELEEENQKAFVTLHMYLNDRNENGVKLEGGSTRFWTPNKKHFLDVEPKIGRVLVFQQRMLVHSGEEVLAGMKYTMRSDFMFEQTP</sequence>
<keyword evidence="5" id="KW-0408">Iron</keyword>
<dbReference type="OrthoDB" id="69177at2759"/>
<keyword evidence="3" id="KW-0223">Dioxygenase</keyword>